<dbReference type="Pfam" id="PF21074">
    <property type="entry name" value="GDH_C"/>
    <property type="match status" value="2"/>
</dbReference>
<dbReference type="InterPro" id="IPR028971">
    <property type="entry name" value="NAD-GDH_cat"/>
</dbReference>
<feature type="domain" description="NAD-glutamate dehydrogenase catalytic" evidence="1">
    <location>
        <begin position="183"/>
        <end position="669"/>
    </location>
</feature>
<dbReference type="SUPFAM" id="SSF51735">
    <property type="entry name" value="NAD(P)-binding Rossmann-fold domains"/>
    <property type="match status" value="1"/>
</dbReference>
<dbReference type="GO" id="GO:0006538">
    <property type="term" value="P:L-glutamate catabolic process"/>
    <property type="evidence" value="ECO:0007669"/>
    <property type="project" value="InterPro"/>
</dbReference>
<dbReference type="EMBL" id="CAFBLX010000013">
    <property type="protein sequence ID" value="CAB4877891.1"/>
    <property type="molecule type" value="Genomic_DNA"/>
</dbReference>
<dbReference type="InterPro" id="IPR048381">
    <property type="entry name" value="GDH_C"/>
</dbReference>
<evidence type="ECO:0000259" key="1">
    <source>
        <dbReference type="Pfam" id="PF05088"/>
    </source>
</evidence>
<feature type="domain" description="NAD-specific glutamate dehydrogenase C-terminal" evidence="2">
    <location>
        <begin position="714"/>
        <end position="890"/>
    </location>
</feature>
<proteinExistence type="predicted"/>
<dbReference type="PANTHER" id="PTHR43403:SF1">
    <property type="entry name" value="NAD-SPECIFIC GLUTAMATE DEHYDROGENASE"/>
    <property type="match status" value="1"/>
</dbReference>
<name>A0A6J7E5E9_9ZZZZ</name>
<gene>
    <name evidence="3" type="ORF">UFOPK3472_00347</name>
</gene>
<organism evidence="3">
    <name type="scientific">freshwater metagenome</name>
    <dbReference type="NCBI Taxonomy" id="449393"/>
    <lineage>
        <taxon>unclassified sequences</taxon>
        <taxon>metagenomes</taxon>
        <taxon>ecological metagenomes</taxon>
    </lineage>
</organism>
<dbReference type="InterPro" id="IPR036291">
    <property type="entry name" value="NAD(P)-bd_dom_sf"/>
</dbReference>
<evidence type="ECO:0000313" key="3">
    <source>
        <dbReference type="EMBL" id="CAB4877891.1"/>
    </source>
</evidence>
<reference evidence="3" key="1">
    <citation type="submission" date="2020-05" db="EMBL/GenBank/DDBJ databases">
        <authorList>
            <person name="Chiriac C."/>
            <person name="Salcher M."/>
            <person name="Ghai R."/>
            <person name="Kavagutti S V."/>
        </authorList>
    </citation>
    <scope>NUCLEOTIDE SEQUENCE</scope>
</reference>
<protein>
    <submittedName>
        <fullName evidence="3">Unannotated protein</fullName>
    </submittedName>
</protein>
<accession>A0A6J7E5E9</accession>
<dbReference type="InterPro" id="IPR007780">
    <property type="entry name" value="NAD_Glu_DH_bac"/>
</dbReference>
<dbReference type="GO" id="GO:0004352">
    <property type="term" value="F:glutamate dehydrogenase (NAD+) activity"/>
    <property type="evidence" value="ECO:0007669"/>
    <property type="project" value="InterPro"/>
</dbReference>
<feature type="domain" description="NAD-specific glutamate dehydrogenase C-terminal" evidence="2">
    <location>
        <begin position="903"/>
        <end position="1029"/>
    </location>
</feature>
<evidence type="ECO:0000259" key="2">
    <source>
        <dbReference type="Pfam" id="PF21074"/>
    </source>
</evidence>
<dbReference type="Pfam" id="PF21078">
    <property type="entry name" value="GDH_HM3"/>
    <property type="match status" value="1"/>
</dbReference>
<dbReference type="GO" id="GO:0004069">
    <property type="term" value="F:L-aspartate:2-oxoglutarate aminotransferase activity"/>
    <property type="evidence" value="ECO:0007669"/>
    <property type="project" value="InterPro"/>
</dbReference>
<dbReference type="InterPro" id="IPR046346">
    <property type="entry name" value="Aminoacid_DH-like_N_sf"/>
</dbReference>
<dbReference type="PANTHER" id="PTHR43403">
    <property type="entry name" value="NAD-SPECIFIC GLUTAMATE DEHYDROGENASE"/>
    <property type="match status" value="1"/>
</dbReference>
<dbReference type="InterPro" id="IPR049056">
    <property type="entry name" value="NAD_Glu_DH_HM3"/>
</dbReference>
<dbReference type="Pfam" id="PF05088">
    <property type="entry name" value="Bac_GDH_CD"/>
    <property type="match status" value="1"/>
</dbReference>
<dbReference type="AlphaFoldDB" id="A0A6J7E5E9"/>
<sequence length="1037" mass="112201">MSSAGAVREDSGVRLRFIDTADQQMPVAILEWQRRAPLLADLVALFADLGLRVANHELLPSGDDSDAFVHRFGFSTDEIDWSAATPNLLRAAFEAAASGDLEVDGFTRLIASASIPFTDAVLVRAAARYLSQVGLELSEPTVVSILLRHSDFVRGFCALFHARFDPDVTDRDRLSAAAEGILDTAVERTSALDEDRLLRGLRSFLSAVLRTNWFQHDRTVGAPPAAFKIDPARLSLSAAVTPYREIFVHSPIVEGSHVRSGAISRGGLRHSDRHDDFRTEVLDLMKTQHVKNSPIVPMGAKGAFVVRTETTPEGVRNAYTDFIEALLDVTDNVVDGGVVVHPTRTVIRDGDDPYLVVAADKGTARFSDLANSIAVRRGFWLGDALASGGSAGYDHKTMGITARGGWLSVRRHFAEKGIDVDTDAFTVVGIGDMSGDVFGNGMLLSHAIRLVGAFDHRHILLDPNPDPEVSYRERERLAAIAGSSWADYDTRALSPGGAVWPRSVKSIELSPQMQARLGIDVGSLSPNALVEALLTAPVDLLWNGGIGTYVKASTEGHSDSADPANDSVRVDASELQARVVGEGGNLGLTQRARIEFALAGGCVNADFIDNATGVATSDREVNLKIAVDAAVADGELSVTERNRALSQVQDEVAESVLAEAASQTLAISLAEAHAPFLLGRHERLIDNLERDAGISRVAAVLPSPAELRARHRLGQGLVRPEIAVLLAQSKNLVATELLASPLLDDPVFDGVLAGYFPESIRVLVPHHIRRHPLAREIVAVVVTGHMIDRVGPGMIHRLEERLGVSTADIAVAYAVVRQVFDIDHLWDVVADLPGIPQSTRLVLQFGVQDLIERTTSWLLRNRDEQATPLETIEHFTRPVRELRASLPELTGDLVVDQNTLLLLSEAFALETTTRSLNRSIAHVAQTYLEFGRVVGLDRLVERSSVASGGADYWDAMASAILVDAIREHWHNMTEQVLSEAVHTESATDAVAAWQSVHTNSVERLAQMVGELHSVEGLSNSQVCVVSAELSLALSRCR</sequence>
<dbReference type="Gene3D" id="3.40.50.720">
    <property type="entry name" value="NAD(P)-binding Rossmann-like Domain"/>
    <property type="match status" value="1"/>
</dbReference>
<dbReference type="SUPFAM" id="SSF53223">
    <property type="entry name" value="Aminoacid dehydrogenase-like, N-terminal domain"/>
    <property type="match status" value="1"/>
</dbReference>